<feature type="region of interest" description="Disordered" evidence="1">
    <location>
        <begin position="1"/>
        <end position="40"/>
    </location>
</feature>
<evidence type="ECO:0000313" key="3">
    <source>
        <dbReference type="Proteomes" id="UP000193467"/>
    </source>
</evidence>
<dbReference type="AlphaFoldDB" id="A0A1Y2EUV2"/>
<dbReference type="EMBL" id="MCGR01000038">
    <property type="protein sequence ID" value="ORY75352.1"/>
    <property type="molecule type" value="Genomic_DNA"/>
</dbReference>
<sequence length="436" mass="48176">MSGPRPLRFPPPLGSVSSSSSLDLSSPEPPSSPFPSSEAAKRLPLEMVEMIIKEATKRTEDSNRIGHTEPSLCLLSKAFLPIARSNLYHTLSVEHSRDELDSDDGSEFGSDSSFLNFSTDVKLRRTLKENPSLGRLCRRLTVQIYLTPNNVDLEEEPVFEWVKEVMRACPEVQDFSIGSEDMYSIEDIDSMLAELGAEGWGSQLRSLEADYWGPGLIKFLGRLPNLERLRLWDSSGFVDDWPTPSSVPFSLVYLHATERVPPPFLSTLISHSNNTLRSVALSHSLILAQPSLLPSLVALEDLTVNLMVEDQASAPTLSDDKCLSIIDAIAACTTLKALTLTAYKQSLPASLLARLPSTLISLDLTHSDTTISSVTHYLTVDHHPHLRTFSCDRQGWSLNDRAAIVQLCGEVGVELKGRALTFEEDKELDPEKFEGL</sequence>
<keyword evidence="3" id="KW-1185">Reference proteome</keyword>
<evidence type="ECO:0000313" key="2">
    <source>
        <dbReference type="EMBL" id="ORY75352.1"/>
    </source>
</evidence>
<dbReference type="Proteomes" id="UP000193467">
    <property type="component" value="Unassembled WGS sequence"/>
</dbReference>
<name>A0A1Y2EUV2_9BASI</name>
<protein>
    <recommendedName>
        <fullName evidence="4">F-box domain-containing protein</fullName>
    </recommendedName>
</protein>
<accession>A0A1Y2EUV2</accession>
<evidence type="ECO:0000256" key="1">
    <source>
        <dbReference type="SAM" id="MobiDB-lite"/>
    </source>
</evidence>
<gene>
    <name evidence="2" type="ORF">BCR35DRAFT_353655</name>
</gene>
<comment type="caution">
    <text evidence="2">The sequence shown here is derived from an EMBL/GenBank/DDBJ whole genome shotgun (WGS) entry which is preliminary data.</text>
</comment>
<organism evidence="2 3">
    <name type="scientific">Leucosporidium creatinivorum</name>
    <dbReference type="NCBI Taxonomy" id="106004"/>
    <lineage>
        <taxon>Eukaryota</taxon>
        <taxon>Fungi</taxon>
        <taxon>Dikarya</taxon>
        <taxon>Basidiomycota</taxon>
        <taxon>Pucciniomycotina</taxon>
        <taxon>Microbotryomycetes</taxon>
        <taxon>Leucosporidiales</taxon>
        <taxon>Leucosporidium</taxon>
    </lineage>
</organism>
<dbReference type="InParanoid" id="A0A1Y2EUV2"/>
<proteinExistence type="predicted"/>
<dbReference type="Gene3D" id="3.80.10.10">
    <property type="entry name" value="Ribonuclease Inhibitor"/>
    <property type="match status" value="1"/>
</dbReference>
<reference evidence="2 3" key="1">
    <citation type="submission" date="2016-07" db="EMBL/GenBank/DDBJ databases">
        <title>Pervasive Adenine N6-methylation of Active Genes in Fungi.</title>
        <authorList>
            <consortium name="DOE Joint Genome Institute"/>
            <person name="Mondo S.J."/>
            <person name="Dannebaum R.O."/>
            <person name="Kuo R.C."/>
            <person name="Labutti K."/>
            <person name="Haridas S."/>
            <person name="Kuo A."/>
            <person name="Salamov A."/>
            <person name="Ahrendt S.R."/>
            <person name="Lipzen A."/>
            <person name="Sullivan W."/>
            <person name="Andreopoulos W.B."/>
            <person name="Clum A."/>
            <person name="Lindquist E."/>
            <person name="Daum C."/>
            <person name="Ramamoorthy G.K."/>
            <person name="Gryganskyi A."/>
            <person name="Culley D."/>
            <person name="Magnuson J.K."/>
            <person name="James T.Y."/>
            <person name="O'Malley M.A."/>
            <person name="Stajich J.E."/>
            <person name="Spatafora J.W."/>
            <person name="Visel A."/>
            <person name="Grigoriev I.V."/>
        </authorList>
    </citation>
    <scope>NUCLEOTIDE SEQUENCE [LARGE SCALE GENOMIC DNA]</scope>
    <source>
        <strain evidence="2 3">62-1032</strain>
    </source>
</reference>
<evidence type="ECO:0008006" key="4">
    <source>
        <dbReference type="Google" id="ProtNLM"/>
    </source>
</evidence>
<dbReference type="InterPro" id="IPR032675">
    <property type="entry name" value="LRR_dom_sf"/>
</dbReference>
<feature type="compositionally biased region" description="Low complexity" evidence="1">
    <location>
        <begin position="14"/>
        <end position="26"/>
    </location>
</feature>
<dbReference type="SUPFAM" id="SSF52047">
    <property type="entry name" value="RNI-like"/>
    <property type="match status" value="1"/>
</dbReference>